<protein>
    <submittedName>
        <fullName evidence="3">Uncharacterized protein LOC105176746 isoform X1</fullName>
    </submittedName>
</protein>
<dbReference type="Proteomes" id="UP000504604">
    <property type="component" value="Linkage group LG14"/>
</dbReference>
<name>A0A6I9UDD5_SESIN</name>
<dbReference type="PANTHER" id="PTHR33625:SF4">
    <property type="entry name" value="OS08G0179900 PROTEIN"/>
    <property type="match status" value="1"/>
</dbReference>
<dbReference type="AlphaFoldDB" id="A0A6I9UDD5"/>
<dbReference type="RefSeq" id="XP_011097947.1">
    <property type="nucleotide sequence ID" value="XM_011099645.2"/>
</dbReference>
<keyword evidence="2" id="KW-1185">Reference proteome</keyword>
<evidence type="ECO:0000256" key="1">
    <source>
        <dbReference type="SAM" id="Phobius"/>
    </source>
</evidence>
<keyword evidence="1" id="KW-0472">Membrane</keyword>
<accession>A0A6I9UDD5</accession>
<keyword evidence="1" id="KW-1133">Transmembrane helix</keyword>
<gene>
    <name evidence="3" type="primary">LOC105176746</name>
</gene>
<feature type="transmembrane region" description="Helical" evidence="1">
    <location>
        <begin position="296"/>
        <end position="314"/>
    </location>
</feature>
<dbReference type="KEGG" id="sind:105176746"/>
<keyword evidence="1" id="KW-0812">Transmembrane</keyword>
<dbReference type="PANTHER" id="PTHR33625">
    <property type="entry name" value="OS08G0179900 PROTEIN"/>
    <property type="match status" value="1"/>
</dbReference>
<dbReference type="GeneID" id="105176746"/>
<organism evidence="2 3">
    <name type="scientific">Sesamum indicum</name>
    <name type="common">Oriental sesame</name>
    <name type="synonym">Sesamum orientale</name>
    <dbReference type="NCBI Taxonomy" id="4182"/>
    <lineage>
        <taxon>Eukaryota</taxon>
        <taxon>Viridiplantae</taxon>
        <taxon>Streptophyta</taxon>
        <taxon>Embryophyta</taxon>
        <taxon>Tracheophyta</taxon>
        <taxon>Spermatophyta</taxon>
        <taxon>Magnoliopsida</taxon>
        <taxon>eudicotyledons</taxon>
        <taxon>Gunneridae</taxon>
        <taxon>Pentapetalae</taxon>
        <taxon>asterids</taxon>
        <taxon>lamiids</taxon>
        <taxon>Lamiales</taxon>
        <taxon>Pedaliaceae</taxon>
        <taxon>Sesamum</taxon>
    </lineage>
</organism>
<evidence type="ECO:0000313" key="3">
    <source>
        <dbReference type="RefSeq" id="XP_011097947.1"/>
    </source>
</evidence>
<evidence type="ECO:0000313" key="2">
    <source>
        <dbReference type="Proteomes" id="UP000504604"/>
    </source>
</evidence>
<reference evidence="3" key="1">
    <citation type="submission" date="2025-08" db="UniProtKB">
        <authorList>
            <consortium name="RefSeq"/>
        </authorList>
    </citation>
    <scope>IDENTIFICATION</scope>
</reference>
<dbReference type="InParanoid" id="A0A6I9UDD5"/>
<sequence length="317" mass="33139">MGGGAMRVAAKVAGITAASGGLRGIAAEHYSVSSAARRAASIRPPAATVEDVKLVTSQVEAGVQRPCLEMDDWVFAGGEEEAVVGVADPMPRVVFGGVPTLQEAREATSELTAALDKTYLSSPNSVGCEGSFVGDHGSSSPLSDKQAAETKACVTTGIAVAPAVPAPAIMAFRFLSESSAAQNVVASIACDPNVWNAVLQNQELQEFLQSQKTSCSSMNLNLELVADTDNLDQAKTFNDSSKHASGYKDFLQKIRCTIVGMMSGLSDFFQNFFGGKGTNRVVVDSDGTARVTGDTWMEASFMGLAVMAILVIVLKRA</sequence>
<proteinExistence type="predicted"/>
<dbReference type="FunCoup" id="A0A6I9UDD5">
    <property type="interactions" value="1791"/>
</dbReference>
<dbReference type="OrthoDB" id="659599at2759"/>